<dbReference type="AlphaFoldDB" id="G7E5F9"/>
<dbReference type="OMA" id="GRIYWFK"/>
<dbReference type="HOGENOM" id="CLU_754568_0_0_1"/>
<evidence type="ECO:0000313" key="2">
    <source>
        <dbReference type="EMBL" id="GAA98069.1"/>
    </source>
</evidence>
<organism evidence="2 3">
    <name type="scientific">Mixia osmundae (strain CBS 9802 / IAM 14324 / JCM 22182 / KY 12970)</name>
    <dbReference type="NCBI Taxonomy" id="764103"/>
    <lineage>
        <taxon>Eukaryota</taxon>
        <taxon>Fungi</taxon>
        <taxon>Dikarya</taxon>
        <taxon>Basidiomycota</taxon>
        <taxon>Pucciniomycotina</taxon>
        <taxon>Mixiomycetes</taxon>
        <taxon>Mixiales</taxon>
        <taxon>Mixiaceae</taxon>
        <taxon>Mixia</taxon>
    </lineage>
</organism>
<dbReference type="STRING" id="764103.G7E5F9"/>
<dbReference type="RefSeq" id="XP_014569384.1">
    <property type="nucleotide sequence ID" value="XM_014713898.1"/>
</dbReference>
<feature type="compositionally biased region" description="Polar residues" evidence="1">
    <location>
        <begin position="79"/>
        <end position="92"/>
    </location>
</feature>
<gene>
    <name evidence="2" type="primary">Mo04751</name>
    <name evidence="2" type="ORF">E5Q_04751</name>
</gene>
<proteinExistence type="predicted"/>
<dbReference type="EMBL" id="BABT02000150">
    <property type="protein sequence ID" value="GAA98069.1"/>
    <property type="molecule type" value="Genomic_DNA"/>
</dbReference>
<feature type="region of interest" description="Disordered" evidence="1">
    <location>
        <begin position="1"/>
        <end position="98"/>
    </location>
</feature>
<protein>
    <submittedName>
        <fullName evidence="2">Uncharacterized protein</fullName>
    </submittedName>
</protein>
<reference evidence="2 3" key="2">
    <citation type="journal article" date="2012" name="Open Biol.">
        <title>Characteristics of nucleosomes and linker DNA regions on the genome of the basidiomycete Mixia osmundae revealed by mono- and dinucleosome mapping.</title>
        <authorList>
            <person name="Nishida H."/>
            <person name="Kondo S."/>
            <person name="Matsumoto T."/>
            <person name="Suzuki Y."/>
            <person name="Yoshikawa H."/>
            <person name="Taylor T.D."/>
            <person name="Sugiyama J."/>
        </authorList>
    </citation>
    <scope>NUCLEOTIDE SEQUENCE [LARGE SCALE GENOMIC DNA]</scope>
    <source>
        <strain evidence="3">CBS 9802 / IAM 14324 / JCM 22182 / KY 12970</strain>
    </source>
</reference>
<dbReference type="PANTHER" id="PTHR37332">
    <property type="entry name" value="EXPRESSED PROTEIN"/>
    <property type="match status" value="1"/>
</dbReference>
<dbReference type="OrthoDB" id="14339at2759"/>
<comment type="caution">
    <text evidence="2">The sequence shown here is derived from an EMBL/GenBank/DDBJ whole genome shotgun (WGS) entry which is preliminary data.</text>
</comment>
<evidence type="ECO:0000313" key="3">
    <source>
        <dbReference type="Proteomes" id="UP000009131"/>
    </source>
</evidence>
<evidence type="ECO:0000256" key="1">
    <source>
        <dbReference type="SAM" id="MobiDB-lite"/>
    </source>
</evidence>
<name>G7E5F9_MIXOS</name>
<dbReference type="InParanoid" id="G7E5F9"/>
<dbReference type="PANTHER" id="PTHR37332:SF1">
    <property type="entry name" value="ELMO DOMAIN-CONTAINING PROTEIN"/>
    <property type="match status" value="1"/>
</dbReference>
<sequence>MSGQPGSGYTFSPTANAMPSSTRPQSSTKVPLLERRTSAAATSGGLTRRKSQYAPGSLAKPLGSVPGLPGANGDRDSMTAKSGSGTPQSSHAASFAPSSLDYSDSSTLYGAASPPPHTAVPSGTPASAQNLVALRETIQKRITTWNYLKQVYMGKVHWFDTVLLQKEDLERGAGDPALLAKRSNKFFVLGTSLATLIDTNVPADFLRALLALVNEYEAQGDDLSSGSGGNRPRMKSLLKGKGKAKIPGGGSYDDDSYLYAMNIPFELEYFQVFLALCDILVKIYERINSYITPNQNGASTGSPTSPQFTITSSGFPQPPGLNSTLVETAQKADNKLKKIVALVTKETDAVARSVIRDELFSLDPTLS</sequence>
<feature type="region of interest" description="Disordered" evidence="1">
    <location>
        <begin position="294"/>
        <end position="314"/>
    </location>
</feature>
<feature type="compositionally biased region" description="Polar residues" evidence="1">
    <location>
        <begin position="1"/>
        <end position="29"/>
    </location>
</feature>
<dbReference type="eggNOG" id="ENOG502S1UN">
    <property type="taxonomic scope" value="Eukaryota"/>
</dbReference>
<keyword evidence="3" id="KW-1185">Reference proteome</keyword>
<reference evidence="2 3" key="1">
    <citation type="journal article" date="2011" name="J. Gen. Appl. Microbiol.">
        <title>Draft genome sequencing of the enigmatic basidiomycete Mixia osmundae.</title>
        <authorList>
            <person name="Nishida H."/>
            <person name="Nagatsuka Y."/>
            <person name="Sugiyama J."/>
        </authorList>
    </citation>
    <scope>NUCLEOTIDE SEQUENCE [LARGE SCALE GENOMIC DNA]</scope>
    <source>
        <strain evidence="3">CBS 9802 / IAM 14324 / JCM 22182 / KY 12970</strain>
    </source>
</reference>
<accession>G7E5F9</accession>
<dbReference type="Proteomes" id="UP000009131">
    <property type="component" value="Unassembled WGS sequence"/>
</dbReference>